<dbReference type="PROSITE" id="PS00829">
    <property type="entry name" value="GREAB_1"/>
    <property type="match status" value="1"/>
</dbReference>
<comment type="similarity">
    <text evidence="1 8">Belongs to the GreA/GreB family.</text>
</comment>
<dbReference type="InterPro" id="IPR011990">
    <property type="entry name" value="TPR-like_helical_dom_sf"/>
</dbReference>
<dbReference type="AlphaFoldDB" id="F4GK61"/>
<evidence type="ECO:0000256" key="6">
    <source>
        <dbReference type="ARBA" id="ARBA00024916"/>
    </source>
</evidence>
<dbReference type="SUPFAM" id="SSF48452">
    <property type="entry name" value="TPR-like"/>
    <property type="match status" value="1"/>
</dbReference>
<dbReference type="Proteomes" id="UP000007939">
    <property type="component" value="Chromosome"/>
</dbReference>
<dbReference type="Gene3D" id="1.10.287.180">
    <property type="entry name" value="Transcription elongation factor, GreA/GreB, N-terminal domain"/>
    <property type="match status" value="1"/>
</dbReference>
<comment type="function">
    <text evidence="6 8">Necessary for efficient RNA polymerase transcription elongation past template-encoded arresting sites. The arresting sites in DNA have the property of trapping a certain fraction of elongating RNA polymerases that pass through, resulting in locked ternary complexes. Cleavage of the nascent transcript by cleavage factors such as GreA or GreB allows the resumption of elongation from the new 3'terminus. GreA releases sequences of 2 to 3 nucleotides.</text>
</comment>
<keyword evidence="11" id="KW-0648">Protein biosynthesis</keyword>
<keyword evidence="5 8" id="KW-0804">Transcription</keyword>
<evidence type="ECO:0000259" key="10">
    <source>
        <dbReference type="Pfam" id="PF03449"/>
    </source>
</evidence>
<evidence type="ECO:0000256" key="4">
    <source>
        <dbReference type="ARBA" id="ARBA00023125"/>
    </source>
</evidence>
<dbReference type="STRING" id="760011.Spico_0605"/>
<dbReference type="Pfam" id="PF01272">
    <property type="entry name" value="GreA_GreB"/>
    <property type="match status" value="1"/>
</dbReference>
<keyword evidence="3 8" id="KW-0805">Transcription regulation</keyword>
<evidence type="ECO:0000256" key="1">
    <source>
        <dbReference type="ARBA" id="ARBA00008213"/>
    </source>
</evidence>
<dbReference type="RefSeq" id="WP_013739229.1">
    <property type="nucleotide sequence ID" value="NC_015436.1"/>
</dbReference>
<keyword evidence="12" id="KW-1185">Reference proteome</keyword>
<evidence type="ECO:0000256" key="8">
    <source>
        <dbReference type="HAMAP-Rule" id="MF_00105"/>
    </source>
</evidence>
<protein>
    <recommendedName>
        <fullName evidence="2 8">Transcription elongation factor GreA</fullName>
    </recommendedName>
    <alternativeName>
        <fullName evidence="7 8">Transcript cleavage factor GreA</fullName>
    </alternativeName>
</protein>
<organism evidence="11 12">
    <name type="scientific">Parasphaerochaeta coccoides (strain ATCC BAA-1237 / DSM 17374 / SPN1)</name>
    <name type="common">Sphaerochaeta coccoides</name>
    <dbReference type="NCBI Taxonomy" id="760011"/>
    <lineage>
        <taxon>Bacteria</taxon>
        <taxon>Pseudomonadati</taxon>
        <taxon>Spirochaetota</taxon>
        <taxon>Spirochaetia</taxon>
        <taxon>Spirochaetales</taxon>
        <taxon>Sphaerochaetaceae</taxon>
        <taxon>Parasphaerochaeta</taxon>
    </lineage>
</organism>
<dbReference type="SUPFAM" id="SSF54534">
    <property type="entry name" value="FKBP-like"/>
    <property type="match status" value="1"/>
</dbReference>
<evidence type="ECO:0000259" key="9">
    <source>
        <dbReference type="Pfam" id="PF01272"/>
    </source>
</evidence>
<dbReference type="InterPro" id="IPR022691">
    <property type="entry name" value="Tscrpt_elong_fac_GreA/B_N"/>
</dbReference>
<dbReference type="InterPro" id="IPR018151">
    <property type="entry name" value="TF_GreA/GreB_CS"/>
</dbReference>
<gene>
    <name evidence="8" type="primary">greA</name>
    <name evidence="11" type="ordered locus">Spico_0605</name>
</gene>
<proteinExistence type="inferred from homology"/>
<dbReference type="Pfam" id="PF03449">
    <property type="entry name" value="GreA_GreB_N"/>
    <property type="match status" value="1"/>
</dbReference>
<dbReference type="KEGG" id="scc:Spico_0605"/>
<dbReference type="SUPFAM" id="SSF46557">
    <property type="entry name" value="GreA transcript cleavage protein, N-terminal domain"/>
    <property type="match status" value="1"/>
</dbReference>
<accession>F4GK61</accession>
<dbReference type="GO" id="GO:0003677">
    <property type="term" value="F:DNA binding"/>
    <property type="evidence" value="ECO:0007669"/>
    <property type="project" value="UniProtKB-UniRule"/>
</dbReference>
<feature type="domain" description="Transcription elongation factor GreA/GreB N-terminal" evidence="10">
    <location>
        <begin position="744"/>
        <end position="812"/>
    </location>
</feature>
<name>F4GK61_PARC1</name>
<dbReference type="HOGENOM" id="CLU_322611_0_0_12"/>
<dbReference type="InterPro" id="IPR023459">
    <property type="entry name" value="Tscrpt_elong_fac_GreA/B_fam"/>
</dbReference>
<evidence type="ECO:0000256" key="7">
    <source>
        <dbReference type="ARBA" id="ARBA00030776"/>
    </source>
</evidence>
<dbReference type="PANTHER" id="PTHR30437">
    <property type="entry name" value="TRANSCRIPTION ELONGATION FACTOR GREA"/>
    <property type="match status" value="1"/>
</dbReference>
<dbReference type="Gene3D" id="3.10.50.30">
    <property type="entry name" value="Transcription elongation factor, GreA/GreB, C-terminal domain"/>
    <property type="match status" value="1"/>
</dbReference>
<keyword evidence="4 8" id="KW-0238">DNA-binding</keyword>
<dbReference type="GO" id="GO:0070063">
    <property type="term" value="F:RNA polymerase binding"/>
    <property type="evidence" value="ECO:0007669"/>
    <property type="project" value="InterPro"/>
</dbReference>
<dbReference type="OrthoDB" id="9808774at2"/>
<dbReference type="PANTHER" id="PTHR30437:SF4">
    <property type="entry name" value="TRANSCRIPTION ELONGATION FACTOR GREA"/>
    <property type="match status" value="1"/>
</dbReference>
<evidence type="ECO:0000256" key="2">
    <source>
        <dbReference type="ARBA" id="ARBA00013729"/>
    </source>
</evidence>
<evidence type="ECO:0000256" key="5">
    <source>
        <dbReference type="ARBA" id="ARBA00023163"/>
    </source>
</evidence>
<dbReference type="NCBIfam" id="NF011309">
    <property type="entry name" value="PRK14720.1"/>
    <property type="match status" value="1"/>
</dbReference>
<dbReference type="HAMAP" id="MF_00105">
    <property type="entry name" value="GreA_GreB"/>
    <property type="match status" value="1"/>
</dbReference>
<sequence length="897" mass="104166">MAEHKIMAMLTAEKWTRTTLANYTISNFHELDDVLSSYEPEELTEVKDACKEYLAKNKNSVIAMYIAGTISIEQNPLDDTIILQLAEMFQESKKWNIVEFLCEKILKASGENRYALRALATCYEATNREDEKFSVWERLVKVDYDEIEIVEKIARHHEAKNDLEAACFYYKRAINRYINAENFPAVKELWTKFLTIMGDDFGYLLGLTERVRSHFDTLDRTIFLLKDLNEKVSGDVDKRIIVLKRILELEPLAHWARTLLVDAYKTKYTEHGRLAACMETSGILQNYRDVHTAIEDFEKNISFDTGTFVFHKTWNIGRIRSIDNDRVIIDFSHKRNHEMSISMAFSSLLVLPKTHLWVLKSVIPTEKLAARFKTDIVWSLNTLLSSHAGQASFKEMKEELVPSILTAAEWSKWMPLARKELMNNPLFGISATDSDTFTLRNTPISFEEKQYNIFKSERNFYDKVRLVREFIESKGEVESDSFMEMISYFNDILANTDETDDKKMSSFLLLDELRNGRYHLSFIRPSKDYTFEELYLGADNIVSLFKEIKDSELNKSFITQVMRNVEDWPQVLVSLFPYYLTTFILDKMKINNHKELVYKILRDSVDAYKEFPEQFLYLARTYAPAQWELAGISHEKLLIAELQLLDYTYLCIENKKDVTENRKYNKQLHGLLFEDGTLMDFIKKHDADTARRVYSLLQDINSMEMMGKKIEFKHVIGETFSDYAWGDADSRADTANLIPTGLLCTQASLDAKRAELDKIMNIDIPEVAKEIGEARELGDLRENSEYKYGKEKQTLLNAQIKKLLEEIDRAQVIQPGAVDTSKTGFGTRISLHDNIEDKDVVYTLMGPWESEPSKNILSFQAPLGTQLMNKTVGQNFSFEINDKKYDFTVLKIERHEF</sequence>
<keyword evidence="11" id="KW-0251">Elongation factor</keyword>
<dbReference type="eggNOG" id="COG1747">
    <property type="taxonomic scope" value="Bacteria"/>
</dbReference>
<dbReference type="Gene3D" id="1.25.40.10">
    <property type="entry name" value="Tetratricopeptide repeat domain"/>
    <property type="match status" value="1"/>
</dbReference>
<reference evidence="11 12" key="2">
    <citation type="journal article" date="2012" name="Stand. Genomic Sci.">
        <title>Complete genome sequence of the termite hindgut bacterium Spirochaeta coccoides type strain (SPN1(T)), reclassification in the genus Sphaerochaeta as Sphaerochaeta coccoides comb. nov. and emendations of the family Spirochaetaceae and the genus Sphaerochaeta.</title>
        <authorList>
            <person name="Abt B."/>
            <person name="Han C."/>
            <person name="Scheuner C."/>
            <person name="Lu M."/>
            <person name="Lapidus A."/>
            <person name="Nolan M."/>
            <person name="Lucas S."/>
            <person name="Hammon N."/>
            <person name="Deshpande S."/>
            <person name="Cheng J.F."/>
            <person name="Tapia R."/>
            <person name="Goodwin L.A."/>
            <person name="Pitluck S."/>
            <person name="Liolios K."/>
            <person name="Pagani I."/>
            <person name="Ivanova N."/>
            <person name="Mavromatis K."/>
            <person name="Mikhailova N."/>
            <person name="Huntemann M."/>
            <person name="Pati A."/>
            <person name="Chen A."/>
            <person name="Palaniappan K."/>
            <person name="Land M."/>
            <person name="Hauser L."/>
            <person name="Brambilla E.M."/>
            <person name="Rohde M."/>
            <person name="Spring S."/>
            <person name="Gronow S."/>
            <person name="Goker M."/>
            <person name="Woyke T."/>
            <person name="Bristow J."/>
            <person name="Eisen J.A."/>
            <person name="Markowitz V."/>
            <person name="Hugenholtz P."/>
            <person name="Kyrpides N.C."/>
            <person name="Klenk H.P."/>
            <person name="Detter J.C."/>
        </authorList>
    </citation>
    <scope>NUCLEOTIDE SEQUENCE [LARGE SCALE GENOMIC DNA]</scope>
    <source>
        <strain evidence="12">ATCC BAA-1237 / DSM 17374 / SPN1</strain>
    </source>
</reference>
<reference evidence="12" key="1">
    <citation type="submission" date="2011-04" db="EMBL/GenBank/DDBJ databases">
        <title>The complete genome of Spirochaeta coccoides DSM 17374.</title>
        <authorList>
            <person name="Lucas S."/>
            <person name="Copeland A."/>
            <person name="Lapidus A."/>
            <person name="Bruce D."/>
            <person name="Goodwin L."/>
            <person name="Pitluck S."/>
            <person name="Peters L."/>
            <person name="Kyrpides N."/>
            <person name="Mavromatis K."/>
            <person name="Pagani I."/>
            <person name="Ivanova N."/>
            <person name="Ovchinnikova G."/>
            <person name="Lu M."/>
            <person name="Detter J.C."/>
            <person name="Tapia R."/>
            <person name="Han C."/>
            <person name="Land M."/>
            <person name="Hauser L."/>
            <person name="Markowitz V."/>
            <person name="Cheng J.-F."/>
            <person name="Hugenholtz P."/>
            <person name="Woyke T."/>
            <person name="Wu D."/>
            <person name="Spring S."/>
            <person name="Schroeder M."/>
            <person name="Brambilla E."/>
            <person name="Klenk H.-P."/>
            <person name="Eisen J.A."/>
        </authorList>
    </citation>
    <scope>NUCLEOTIDE SEQUENCE [LARGE SCALE GENOMIC DNA]</scope>
    <source>
        <strain evidence="12">ATCC BAA-1237 / DSM 17374 / SPN1</strain>
    </source>
</reference>
<dbReference type="InterPro" id="IPR036953">
    <property type="entry name" value="GreA/GreB_C_sf"/>
</dbReference>
<dbReference type="FunFam" id="1.10.287.180:FF:000001">
    <property type="entry name" value="Transcription elongation factor GreA"/>
    <property type="match status" value="1"/>
</dbReference>
<feature type="domain" description="Transcription elongation factor GreA/GreB C-terminal" evidence="9">
    <location>
        <begin position="822"/>
        <end position="893"/>
    </location>
</feature>
<dbReference type="eggNOG" id="COG0782">
    <property type="taxonomic scope" value="Bacteria"/>
</dbReference>
<dbReference type="InterPro" id="IPR028624">
    <property type="entry name" value="Tscrpt_elong_fac_GreA/B"/>
</dbReference>
<dbReference type="EMBL" id="CP002659">
    <property type="protein sequence ID" value="AEC01833.1"/>
    <property type="molecule type" value="Genomic_DNA"/>
</dbReference>
<dbReference type="GO" id="GO:0003746">
    <property type="term" value="F:translation elongation factor activity"/>
    <property type="evidence" value="ECO:0007669"/>
    <property type="project" value="UniProtKB-KW"/>
</dbReference>
<dbReference type="GO" id="GO:0032784">
    <property type="term" value="P:regulation of DNA-templated transcription elongation"/>
    <property type="evidence" value="ECO:0007669"/>
    <property type="project" value="UniProtKB-UniRule"/>
</dbReference>
<dbReference type="InterPro" id="IPR036805">
    <property type="entry name" value="Tscrpt_elong_fac_GreA/B_N_sf"/>
</dbReference>
<dbReference type="GO" id="GO:0006354">
    <property type="term" value="P:DNA-templated transcription elongation"/>
    <property type="evidence" value="ECO:0007669"/>
    <property type="project" value="TreeGrafter"/>
</dbReference>
<evidence type="ECO:0000313" key="12">
    <source>
        <dbReference type="Proteomes" id="UP000007939"/>
    </source>
</evidence>
<evidence type="ECO:0000313" key="11">
    <source>
        <dbReference type="EMBL" id="AEC01833.1"/>
    </source>
</evidence>
<evidence type="ECO:0000256" key="3">
    <source>
        <dbReference type="ARBA" id="ARBA00023015"/>
    </source>
</evidence>
<dbReference type="InterPro" id="IPR001437">
    <property type="entry name" value="Tscrpt_elong_fac_GreA/B_C"/>
</dbReference>